<evidence type="ECO:0000313" key="2">
    <source>
        <dbReference type="EMBL" id="TDE41920.1"/>
    </source>
</evidence>
<evidence type="ECO:0000313" key="3">
    <source>
        <dbReference type="Proteomes" id="UP000294814"/>
    </source>
</evidence>
<sequence>MNVKNFLVSGIVGGIVQFLLGWLFYAILFKNSFPTDGNENMVFIFLGCMTFGFFVSYIFTKWAGISNATTGFKAGAVIGLFMALYSNFFMNSMTSDINYQTMGLDIVITVVMAALVGAVIALVNGKLK</sequence>
<feature type="transmembrane region" description="Helical" evidence="1">
    <location>
        <begin position="102"/>
        <end position="123"/>
    </location>
</feature>
<gene>
    <name evidence="2" type="ORF">E0I26_15315</name>
</gene>
<dbReference type="RefSeq" id="WP_131917317.1">
    <property type="nucleotide sequence ID" value="NZ_SMLG01000015.1"/>
</dbReference>
<keyword evidence="1" id="KW-0812">Transmembrane</keyword>
<keyword evidence="1" id="KW-0472">Membrane</keyword>
<comment type="caution">
    <text evidence="2">The sequence shown here is derived from an EMBL/GenBank/DDBJ whole genome shotgun (WGS) entry which is preliminary data.</text>
</comment>
<keyword evidence="1" id="KW-1133">Transmembrane helix</keyword>
<dbReference type="OrthoDB" id="1437499at2"/>
<dbReference type="AlphaFoldDB" id="A0A4R5F3V2"/>
<evidence type="ECO:0008006" key="4">
    <source>
        <dbReference type="Google" id="ProtNLM"/>
    </source>
</evidence>
<organism evidence="2 3">
    <name type="scientific">Flavobacterium rhamnosiphilum</name>
    <dbReference type="NCBI Taxonomy" id="2541724"/>
    <lineage>
        <taxon>Bacteria</taxon>
        <taxon>Pseudomonadati</taxon>
        <taxon>Bacteroidota</taxon>
        <taxon>Flavobacteriia</taxon>
        <taxon>Flavobacteriales</taxon>
        <taxon>Flavobacteriaceae</taxon>
        <taxon>Flavobacterium</taxon>
    </lineage>
</organism>
<evidence type="ECO:0000256" key="1">
    <source>
        <dbReference type="SAM" id="Phobius"/>
    </source>
</evidence>
<reference evidence="2 3" key="1">
    <citation type="submission" date="2019-03" db="EMBL/GenBank/DDBJ databases">
        <title>Novel species of Flavobacterium.</title>
        <authorList>
            <person name="Liu Q."/>
            <person name="Xin Y.-H."/>
        </authorList>
    </citation>
    <scope>NUCLEOTIDE SEQUENCE [LARGE SCALE GENOMIC DNA]</scope>
    <source>
        <strain evidence="2 3">LB3P52</strain>
    </source>
</reference>
<dbReference type="EMBL" id="SMLG01000015">
    <property type="protein sequence ID" value="TDE41920.1"/>
    <property type="molecule type" value="Genomic_DNA"/>
</dbReference>
<proteinExistence type="predicted"/>
<feature type="transmembrane region" description="Helical" evidence="1">
    <location>
        <begin position="71"/>
        <end position="90"/>
    </location>
</feature>
<protein>
    <recommendedName>
        <fullName evidence="4">DUF1761 domain-containing protein</fullName>
    </recommendedName>
</protein>
<feature type="transmembrane region" description="Helical" evidence="1">
    <location>
        <begin position="41"/>
        <end position="59"/>
    </location>
</feature>
<keyword evidence="3" id="KW-1185">Reference proteome</keyword>
<name>A0A4R5F3V2_9FLAO</name>
<feature type="transmembrane region" description="Helical" evidence="1">
    <location>
        <begin position="6"/>
        <end position="29"/>
    </location>
</feature>
<accession>A0A4R5F3V2</accession>
<dbReference type="Proteomes" id="UP000294814">
    <property type="component" value="Unassembled WGS sequence"/>
</dbReference>